<dbReference type="InterPro" id="IPR009451">
    <property type="entry name" value="Metamine_DH_Hvc"/>
</dbReference>
<reference evidence="10" key="2">
    <citation type="submission" date="2019-01" db="EMBL/GenBank/DDBJ databases">
        <authorList>
            <person name="Li Y."/>
        </authorList>
    </citation>
    <scope>NUCLEOTIDE SEQUENCE [LARGE SCALE GENOMIC DNA]</scope>
    <source>
        <strain evidence="10">CGMCC 1.12963</strain>
    </source>
</reference>
<accession>A0A3S3LC00</accession>
<dbReference type="Pfam" id="PF06433">
    <property type="entry name" value="Me-amine-dh_H"/>
    <property type="match status" value="1"/>
</dbReference>
<feature type="chain" id="PRO_5018783042" description="Amine dehydrogenase" evidence="9">
    <location>
        <begin position="31"/>
        <end position="385"/>
    </location>
</feature>
<comment type="caution">
    <text evidence="10">The sequence shown here is derived from an EMBL/GenBank/DDBJ whole genome shotgun (WGS) entry which is preliminary data.</text>
</comment>
<dbReference type="GO" id="GO:0030058">
    <property type="term" value="F:aliphatic amine dehydrogenase activity"/>
    <property type="evidence" value="ECO:0007669"/>
    <property type="project" value="InterPro"/>
</dbReference>
<evidence type="ECO:0000256" key="3">
    <source>
        <dbReference type="ARBA" id="ARBA00022448"/>
    </source>
</evidence>
<protein>
    <recommendedName>
        <fullName evidence="12">Amine dehydrogenase</fullName>
    </recommendedName>
</protein>
<keyword evidence="3" id="KW-0813">Transport</keyword>
<keyword evidence="6" id="KW-0249">Electron transport</keyword>
<keyword evidence="4 9" id="KW-0732">Signal</keyword>
<dbReference type="InterPro" id="IPR015943">
    <property type="entry name" value="WD40/YVTN_repeat-like_dom_sf"/>
</dbReference>
<evidence type="ECO:0000256" key="6">
    <source>
        <dbReference type="ARBA" id="ARBA00022982"/>
    </source>
</evidence>
<comment type="subcellular location">
    <subcellularLocation>
        <location evidence="1">Periplasm</location>
    </subcellularLocation>
</comment>
<gene>
    <name evidence="10" type="ORF">EOW66_14495</name>
</gene>
<evidence type="ECO:0000313" key="10">
    <source>
        <dbReference type="EMBL" id="RWR50830.1"/>
    </source>
</evidence>
<evidence type="ECO:0000256" key="1">
    <source>
        <dbReference type="ARBA" id="ARBA00004418"/>
    </source>
</evidence>
<evidence type="ECO:0008006" key="12">
    <source>
        <dbReference type="Google" id="ProtNLM"/>
    </source>
</evidence>
<reference evidence="10" key="1">
    <citation type="submission" date="2019-01" db="EMBL/GenBank/DDBJ databases">
        <title>Sinorhodobacter populi sp. nov. isolated from the symptomatic bark tissue of Populus euramericana canker.</title>
        <authorList>
            <person name="Xu G."/>
        </authorList>
    </citation>
    <scope>NUCLEOTIDE SEQUENCE [LARGE SCALE GENOMIC DNA]</scope>
    <source>
        <strain evidence="10">CGMCC 1.12963</strain>
    </source>
</reference>
<keyword evidence="7" id="KW-0560">Oxidoreductase</keyword>
<dbReference type="EMBL" id="SAVA01000008">
    <property type="protein sequence ID" value="RWR50830.1"/>
    <property type="molecule type" value="Genomic_DNA"/>
</dbReference>
<feature type="signal peptide" evidence="9">
    <location>
        <begin position="1"/>
        <end position="30"/>
    </location>
</feature>
<evidence type="ECO:0000313" key="11">
    <source>
        <dbReference type="Proteomes" id="UP000288071"/>
    </source>
</evidence>
<feature type="disulfide bond" evidence="8">
    <location>
        <begin position="182"/>
        <end position="198"/>
    </location>
</feature>
<evidence type="ECO:0000256" key="2">
    <source>
        <dbReference type="ARBA" id="ARBA00010548"/>
    </source>
</evidence>
<evidence type="ECO:0000256" key="8">
    <source>
        <dbReference type="PIRSR" id="PIRSR609451-50"/>
    </source>
</evidence>
<organism evidence="10 11">
    <name type="scientific">Paenirhodobacter huangdaonensis</name>
    <dbReference type="NCBI Taxonomy" id="2501515"/>
    <lineage>
        <taxon>Bacteria</taxon>
        <taxon>Pseudomonadati</taxon>
        <taxon>Pseudomonadota</taxon>
        <taxon>Alphaproteobacteria</taxon>
        <taxon>Rhodobacterales</taxon>
        <taxon>Rhodobacter group</taxon>
        <taxon>Paenirhodobacter</taxon>
    </lineage>
</organism>
<dbReference type="GO" id="GO:0042597">
    <property type="term" value="C:periplasmic space"/>
    <property type="evidence" value="ECO:0007669"/>
    <property type="project" value="UniProtKB-SubCell"/>
</dbReference>
<comment type="similarity">
    <text evidence="2">Belongs to the aromatic amine dehydrogenase heavy chain family.</text>
</comment>
<proteinExistence type="inferred from homology"/>
<sequence>MTETPQARRRLRPLALALPLALSLAPALHAEDFVPEVVTAKETIDPGANVFVSQQQWIGAGSIAVFDQATLTLKALLPTGSMHQMVISADGKRAFAQSSFPKRITYGPNEMVLTSYDVTTAKVGPEVVLPPKAAMALGYTPLLRQTGDGKFVLVQNATPASSITVVDPAAGTVAQEIPTPGCWAIFAAPTGAAFSTICGDGTFATYALSADGKSAEKAVSKPVFDPEKDPIFIEGARVGDMLYFVTYSGKLIGLKDSGAAIEKVSETDLVASVAGGWAPGGYELLGANPAKGVLFLSMHPDAKDGSHKAASKEVWAIELASGKVLARSEAEGLTSLAVTPGATPLVFGTSEEGKLFKFTVGDDFKLTKAGEAGLAGFAMQLAVVE</sequence>
<evidence type="ECO:0000256" key="4">
    <source>
        <dbReference type="ARBA" id="ARBA00022729"/>
    </source>
</evidence>
<dbReference type="AlphaFoldDB" id="A0A3S3LC00"/>
<name>A0A3S3LC00_9RHOB</name>
<dbReference type="RefSeq" id="WP_128157017.1">
    <property type="nucleotide sequence ID" value="NZ_JBHSOM010000004.1"/>
</dbReference>
<dbReference type="InterPro" id="IPR011044">
    <property type="entry name" value="Quino_amine_DH_bsu"/>
</dbReference>
<dbReference type="SUPFAM" id="SSF50969">
    <property type="entry name" value="YVTN repeat-like/Quinoprotein amine dehydrogenase"/>
    <property type="match status" value="1"/>
</dbReference>
<evidence type="ECO:0000256" key="5">
    <source>
        <dbReference type="ARBA" id="ARBA00022764"/>
    </source>
</evidence>
<dbReference type="Gene3D" id="2.130.10.10">
    <property type="entry name" value="YVTN repeat-like/Quinoprotein amine dehydrogenase"/>
    <property type="match status" value="1"/>
</dbReference>
<keyword evidence="11" id="KW-1185">Reference proteome</keyword>
<evidence type="ECO:0000256" key="9">
    <source>
        <dbReference type="SAM" id="SignalP"/>
    </source>
</evidence>
<keyword evidence="8" id="KW-1015">Disulfide bond</keyword>
<dbReference type="Proteomes" id="UP000288071">
    <property type="component" value="Unassembled WGS sequence"/>
</dbReference>
<keyword evidence="5" id="KW-0574">Periplasm</keyword>
<evidence type="ECO:0000256" key="7">
    <source>
        <dbReference type="ARBA" id="ARBA00023002"/>
    </source>
</evidence>